<organism evidence="12">
    <name type="scientific">Providencia stuartii</name>
    <dbReference type="NCBI Taxonomy" id="588"/>
    <lineage>
        <taxon>Bacteria</taxon>
        <taxon>Pseudomonadati</taxon>
        <taxon>Pseudomonadota</taxon>
        <taxon>Gammaproteobacteria</taxon>
        <taxon>Enterobacterales</taxon>
        <taxon>Morganellaceae</taxon>
        <taxon>Providencia</taxon>
    </lineage>
</organism>
<evidence type="ECO:0000259" key="11">
    <source>
        <dbReference type="PROSITE" id="PS52015"/>
    </source>
</evidence>
<sequence length="251" mass="27740">MKKIPFLTVSVSLLLHSVIIANLINRSYAEHSLQHRADIGSPVVSIALSQAIEQAKLPETKIEPPIVQHDLPVSPAIVETAKIIVLKKEKKTERKPATKESNKMVVSKENTEQQEKTDYETEKTAAQPQPLMSQNGENASSQAMGEMGKPVQGFSIMEDSGELSAYREKLRREIERNKQYPRRASSMKIRGITEVVFNLTITGEFTSARVITSSGHELLDNAALAAVAKSRSVGVPPEGFKSQVSFEIKFQ</sequence>
<dbReference type="InterPro" id="IPR037682">
    <property type="entry name" value="TonB_C"/>
</dbReference>
<dbReference type="AlphaFoldDB" id="A0AAI9D9J6"/>
<feature type="compositionally biased region" description="Basic and acidic residues" evidence="10">
    <location>
        <begin position="90"/>
        <end position="102"/>
    </location>
</feature>
<dbReference type="PANTHER" id="PTHR33446:SF2">
    <property type="entry name" value="PROTEIN TONB"/>
    <property type="match status" value="1"/>
</dbReference>
<evidence type="ECO:0000256" key="2">
    <source>
        <dbReference type="ARBA" id="ARBA00006555"/>
    </source>
</evidence>
<name>A0AAI9D9J6_PROST</name>
<dbReference type="GO" id="GO:0055085">
    <property type="term" value="P:transmembrane transport"/>
    <property type="evidence" value="ECO:0007669"/>
    <property type="project" value="InterPro"/>
</dbReference>
<comment type="caution">
    <text evidence="12">The sequence shown here is derived from an EMBL/GenBank/DDBJ whole genome shotgun (WGS) entry which is preliminary data.</text>
</comment>
<comment type="similarity">
    <text evidence="2">Belongs to the TonB family.</text>
</comment>
<keyword evidence="9" id="KW-0472">Membrane</keyword>
<keyword evidence="5" id="KW-0997">Cell inner membrane</keyword>
<evidence type="ECO:0000313" key="12">
    <source>
        <dbReference type="EMBL" id="EMJ5133034.1"/>
    </source>
</evidence>
<evidence type="ECO:0000256" key="4">
    <source>
        <dbReference type="ARBA" id="ARBA00022475"/>
    </source>
</evidence>
<evidence type="ECO:0000256" key="6">
    <source>
        <dbReference type="ARBA" id="ARBA00022692"/>
    </source>
</evidence>
<evidence type="ECO:0000256" key="1">
    <source>
        <dbReference type="ARBA" id="ARBA00004383"/>
    </source>
</evidence>
<dbReference type="Gene3D" id="3.30.1150.10">
    <property type="match status" value="1"/>
</dbReference>
<dbReference type="GO" id="GO:0098797">
    <property type="term" value="C:plasma membrane protein complex"/>
    <property type="evidence" value="ECO:0007669"/>
    <property type="project" value="TreeGrafter"/>
</dbReference>
<comment type="subcellular location">
    <subcellularLocation>
        <location evidence="1">Cell inner membrane</location>
        <topology evidence="1">Single-pass membrane protein</topology>
        <orientation evidence="1">Periplasmic side</orientation>
    </subcellularLocation>
</comment>
<dbReference type="GO" id="GO:0015031">
    <property type="term" value="P:protein transport"/>
    <property type="evidence" value="ECO:0007669"/>
    <property type="project" value="UniProtKB-KW"/>
</dbReference>
<dbReference type="EMBL" id="ABMABF030000002">
    <property type="protein sequence ID" value="EMJ5133034.1"/>
    <property type="molecule type" value="Genomic_DNA"/>
</dbReference>
<feature type="domain" description="TonB C-terminal" evidence="11">
    <location>
        <begin position="165"/>
        <end position="251"/>
    </location>
</feature>
<evidence type="ECO:0000256" key="9">
    <source>
        <dbReference type="ARBA" id="ARBA00023136"/>
    </source>
</evidence>
<dbReference type="PROSITE" id="PS52015">
    <property type="entry name" value="TONB_CTD"/>
    <property type="match status" value="1"/>
</dbReference>
<feature type="region of interest" description="Disordered" evidence="10">
    <location>
        <begin position="90"/>
        <end position="144"/>
    </location>
</feature>
<proteinExistence type="inferred from homology"/>
<protein>
    <submittedName>
        <fullName evidence="12">Energy transducer TonB</fullName>
    </submittedName>
</protein>
<keyword evidence="3" id="KW-0813">Transport</keyword>
<evidence type="ECO:0000256" key="7">
    <source>
        <dbReference type="ARBA" id="ARBA00022927"/>
    </source>
</evidence>
<dbReference type="InterPro" id="IPR051045">
    <property type="entry name" value="TonB-dependent_transducer"/>
</dbReference>
<accession>A0AAI9D9J6</accession>
<dbReference type="Pfam" id="PF03544">
    <property type="entry name" value="TonB_C"/>
    <property type="match status" value="1"/>
</dbReference>
<keyword evidence="8" id="KW-1133">Transmembrane helix</keyword>
<keyword evidence="6" id="KW-0812">Transmembrane</keyword>
<keyword evidence="4" id="KW-1003">Cell membrane</keyword>
<evidence type="ECO:0000256" key="8">
    <source>
        <dbReference type="ARBA" id="ARBA00022989"/>
    </source>
</evidence>
<dbReference type="PANTHER" id="PTHR33446">
    <property type="entry name" value="PROTEIN TONB-RELATED"/>
    <property type="match status" value="1"/>
</dbReference>
<evidence type="ECO:0000256" key="5">
    <source>
        <dbReference type="ARBA" id="ARBA00022519"/>
    </source>
</evidence>
<dbReference type="GO" id="GO:0031992">
    <property type="term" value="F:energy transducer activity"/>
    <property type="evidence" value="ECO:0007669"/>
    <property type="project" value="TreeGrafter"/>
</dbReference>
<dbReference type="InterPro" id="IPR006260">
    <property type="entry name" value="TonB/TolA_C"/>
</dbReference>
<feature type="compositionally biased region" description="Polar residues" evidence="10">
    <location>
        <begin position="124"/>
        <end position="143"/>
    </location>
</feature>
<evidence type="ECO:0000256" key="3">
    <source>
        <dbReference type="ARBA" id="ARBA00022448"/>
    </source>
</evidence>
<evidence type="ECO:0000256" key="10">
    <source>
        <dbReference type="SAM" id="MobiDB-lite"/>
    </source>
</evidence>
<dbReference type="NCBIfam" id="TIGR01352">
    <property type="entry name" value="tonB_Cterm"/>
    <property type="match status" value="1"/>
</dbReference>
<feature type="compositionally biased region" description="Basic and acidic residues" evidence="10">
    <location>
        <begin position="109"/>
        <end position="123"/>
    </location>
</feature>
<keyword evidence="7" id="KW-0653">Protein transport</keyword>
<dbReference type="SUPFAM" id="SSF74653">
    <property type="entry name" value="TolA/TonB C-terminal domain"/>
    <property type="match status" value="1"/>
</dbReference>
<gene>
    <name evidence="12" type="ORF">RG298_000708</name>
</gene>
<reference evidence="12" key="1">
    <citation type="submission" date="2024-02" db="EMBL/GenBank/DDBJ databases">
        <authorList>
            <consortium name="Clinical and Environmental Microbiology Branch: Whole genome sequencing antimicrobial resistance pathogens in the healthcare setting"/>
        </authorList>
    </citation>
    <scope>NUCLEOTIDE SEQUENCE</scope>
    <source>
        <strain evidence="12">2021GO-0154</strain>
    </source>
</reference>